<accession>A0ABY8Y8G8</accession>
<reference evidence="1 2" key="1">
    <citation type="submission" date="2023-06" db="EMBL/GenBank/DDBJ databases">
        <title>Proteus appendicitidis sp. nov., isolated from the appendiceal pus of an appendicitis patient in Yongzhou, China.</title>
        <authorList>
            <person name="Cai X."/>
        </authorList>
    </citation>
    <scope>NUCLEOTIDE SEQUENCE [LARGE SCALE GENOMIC DNA]</scope>
    <source>
        <strain evidence="1 2">HZ0627</strain>
    </source>
</reference>
<dbReference type="Proteomes" id="UP001226651">
    <property type="component" value="Chromosome"/>
</dbReference>
<gene>
    <name evidence="1" type="ORF">QQS39_17715</name>
</gene>
<sequence>MPPILIDRHNKRLIYPDNSGDFGEIDELGVILDNDQKEYILLREKVSIELSRLYVKDIKNNIVVANYVMTFNLSAPILFSPNLPQIESAYVDNEYRSLGISVAIYLKIIEIYGGVISDTQQTLGGMNLWAIGLSNSENIMLYVMHCHNNTLSHKYFSNGELMLYECDKKSLIINSAHIWSRPSSIDFNVDLAFLENLNIPEGDFGERVVLLAISKLIEST</sequence>
<dbReference type="EMBL" id="CP127389">
    <property type="protein sequence ID" value="WIV88266.1"/>
    <property type="molecule type" value="Genomic_DNA"/>
</dbReference>
<name>A0ABY8Y8G8_9GAMM</name>
<organism evidence="1 2">
    <name type="scientific">Proteus appendicitidis</name>
    <dbReference type="NCBI Taxonomy" id="3034648"/>
    <lineage>
        <taxon>Bacteria</taxon>
        <taxon>Pseudomonadati</taxon>
        <taxon>Pseudomonadota</taxon>
        <taxon>Gammaproteobacteria</taxon>
        <taxon>Enterobacterales</taxon>
        <taxon>Morganellaceae</taxon>
        <taxon>Proteus</taxon>
    </lineage>
</organism>
<proteinExistence type="predicted"/>
<keyword evidence="2" id="KW-1185">Reference proteome</keyword>
<evidence type="ECO:0000313" key="2">
    <source>
        <dbReference type="Proteomes" id="UP001226651"/>
    </source>
</evidence>
<evidence type="ECO:0000313" key="1">
    <source>
        <dbReference type="EMBL" id="WIV88266.1"/>
    </source>
</evidence>
<protein>
    <submittedName>
        <fullName evidence="1">Uncharacterized protein</fullName>
    </submittedName>
</protein>
<dbReference type="RefSeq" id="WP_285805078.1">
    <property type="nucleotide sequence ID" value="NZ_CP127389.1"/>
</dbReference>